<dbReference type="EMBL" id="RIBY02002234">
    <property type="protein sequence ID" value="KAH9822017.1"/>
    <property type="molecule type" value="Genomic_DNA"/>
</dbReference>
<dbReference type="AlphaFoldDB" id="A0A9W7SLA2"/>
<organism evidence="1 2">
    <name type="scientific">Teratosphaeria destructans</name>
    <dbReference type="NCBI Taxonomy" id="418781"/>
    <lineage>
        <taxon>Eukaryota</taxon>
        <taxon>Fungi</taxon>
        <taxon>Dikarya</taxon>
        <taxon>Ascomycota</taxon>
        <taxon>Pezizomycotina</taxon>
        <taxon>Dothideomycetes</taxon>
        <taxon>Dothideomycetidae</taxon>
        <taxon>Mycosphaerellales</taxon>
        <taxon>Teratosphaeriaceae</taxon>
        <taxon>Teratosphaeria</taxon>
    </lineage>
</organism>
<reference evidence="1 2" key="1">
    <citation type="journal article" date="2018" name="IMA Fungus">
        <title>IMA Genome-F 10: Nine draft genome sequences of Claviceps purpurea s.lat., including C. arundinis, C. humidiphila, and C. cf. spartinae, pseudomolecules for the pitch canker pathogen Fusarium circinatum, draft genome of Davidsoniella eucalypti, Grosmannia galeiformis, Quambalaria eucalypti, and Teratosphaeria destructans.</title>
        <authorList>
            <person name="Wingfield B.D."/>
            <person name="Liu M."/>
            <person name="Nguyen H.D."/>
            <person name="Lane F.A."/>
            <person name="Morgan S.W."/>
            <person name="De Vos L."/>
            <person name="Wilken P.M."/>
            <person name="Duong T.A."/>
            <person name="Aylward J."/>
            <person name="Coetzee M.P."/>
            <person name="Dadej K."/>
            <person name="De Beer Z.W."/>
            <person name="Findlay W."/>
            <person name="Havenga M."/>
            <person name="Kolarik M."/>
            <person name="Menzies J.G."/>
            <person name="Naidoo K."/>
            <person name="Pochopski O."/>
            <person name="Shoukouhi P."/>
            <person name="Santana Q.C."/>
            <person name="Seifert K.A."/>
            <person name="Soal N."/>
            <person name="Steenkamp E.T."/>
            <person name="Tatham C.T."/>
            <person name="van der Nest M.A."/>
            <person name="Wingfield M.J."/>
        </authorList>
    </citation>
    <scope>NUCLEOTIDE SEQUENCE [LARGE SCALE GENOMIC DNA]</scope>
    <source>
        <strain evidence="1">CMW44962</strain>
    </source>
</reference>
<name>A0A9W7SLA2_9PEZI</name>
<sequence>MPECGCWERDLVGRAHRLEIMPSSVGVGYAWAAGPEGRGDGGLDAGGGVAGGVGGEGLAG</sequence>
<dbReference type="Proteomes" id="UP001138500">
    <property type="component" value="Unassembled WGS sequence"/>
</dbReference>
<gene>
    <name evidence="1" type="ORF">Tdes44962_MAKER04808</name>
</gene>
<proteinExistence type="predicted"/>
<keyword evidence="2" id="KW-1185">Reference proteome</keyword>
<accession>A0A9W7SLA2</accession>
<evidence type="ECO:0000313" key="2">
    <source>
        <dbReference type="Proteomes" id="UP001138500"/>
    </source>
</evidence>
<protein>
    <submittedName>
        <fullName evidence="1">Uncharacterized protein</fullName>
    </submittedName>
</protein>
<evidence type="ECO:0000313" key="1">
    <source>
        <dbReference type="EMBL" id="KAH9822017.1"/>
    </source>
</evidence>
<comment type="caution">
    <text evidence="1">The sequence shown here is derived from an EMBL/GenBank/DDBJ whole genome shotgun (WGS) entry which is preliminary data.</text>
</comment>
<reference evidence="1 2" key="2">
    <citation type="journal article" date="2021" name="Curr. Genet.">
        <title>Genetic response to nitrogen starvation in the aggressive Eucalyptus foliar pathogen Teratosphaeria destructans.</title>
        <authorList>
            <person name="Havenga M."/>
            <person name="Wingfield B.D."/>
            <person name="Wingfield M.J."/>
            <person name="Dreyer L.L."/>
            <person name="Roets F."/>
            <person name="Aylward J."/>
        </authorList>
    </citation>
    <scope>NUCLEOTIDE SEQUENCE [LARGE SCALE GENOMIC DNA]</scope>
    <source>
        <strain evidence="1">CMW44962</strain>
    </source>
</reference>